<name>A0A7I8L5C5_SPIIN</name>
<keyword evidence="3" id="KW-1185">Reference proteome</keyword>
<protein>
    <submittedName>
        <fullName evidence="2">Uncharacterized protein</fullName>
    </submittedName>
</protein>
<evidence type="ECO:0000313" key="3">
    <source>
        <dbReference type="Proteomes" id="UP000663760"/>
    </source>
</evidence>
<gene>
    <name evidence="2" type="ORF">SI8410_11015879</name>
</gene>
<dbReference type="EMBL" id="LR746274">
    <property type="protein sequence ID" value="CAA7405201.1"/>
    <property type="molecule type" value="Genomic_DNA"/>
</dbReference>
<accession>A0A7I8L5C5</accession>
<feature type="region of interest" description="Disordered" evidence="1">
    <location>
        <begin position="1"/>
        <end position="71"/>
    </location>
</feature>
<dbReference type="AlphaFoldDB" id="A0A7I8L5C5"/>
<proteinExistence type="predicted"/>
<organism evidence="2 3">
    <name type="scientific">Spirodela intermedia</name>
    <name type="common">Intermediate duckweed</name>
    <dbReference type="NCBI Taxonomy" id="51605"/>
    <lineage>
        <taxon>Eukaryota</taxon>
        <taxon>Viridiplantae</taxon>
        <taxon>Streptophyta</taxon>
        <taxon>Embryophyta</taxon>
        <taxon>Tracheophyta</taxon>
        <taxon>Spermatophyta</taxon>
        <taxon>Magnoliopsida</taxon>
        <taxon>Liliopsida</taxon>
        <taxon>Araceae</taxon>
        <taxon>Lemnoideae</taxon>
        <taxon>Spirodela</taxon>
    </lineage>
</organism>
<feature type="compositionally biased region" description="Basic and acidic residues" evidence="1">
    <location>
        <begin position="31"/>
        <end position="71"/>
    </location>
</feature>
<reference evidence="2" key="1">
    <citation type="submission" date="2020-02" db="EMBL/GenBank/DDBJ databases">
        <authorList>
            <person name="Scholz U."/>
            <person name="Mascher M."/>
            <person name="Fiebig A."/>
        </authorList>
    </citation>
    <scope>NUCLEOTIDE SEQUENCE</scope>
</reference>
<sequence>MGEGWVLSQYSDLPGGRRSRSADGGCAASSPEREREGGQREMESERESKRERDGEQERERDGKQERERDGA</sequence>
<evidence type="ECO:0000256" key="1">
    <source>
        <dbReference type="SAM" id="MobiDB-lite"/>
    </source>
</evidence>
<dbReference type="Proteomes" id="UP000663760">
    <property type="component" value="Chromosome 11"/>
</dbReference>
<evidence type="ECO:0000313" key="2">
    <source>
        <dbReference type="EMBL" id="CAA7405201.1"/>
    </source>
</evidence>